<dbReference type="KEGG" id="aacx:DEACI_0312"/>
<keyword evidence="5 6" id="KW-0472">Membrane</keyword>
<dbReference type="SUPFAM" id="SSF109755">
    <property type="entry name" value="PhoU-like"/>
    <property type="match status" value="1"/>
</dbReference>
<dbReference type="GO" id="GO:0005436">
    <property type="term" value="F:sodium:phosphate symporter activity"/>
    <property type="evidence" value="ECO:0007669"/>
    <property type="project" value="InterPro"/>
</dbReference>
<dbReference type="Gene3D" id="1.20.58.220">
    <property type="entry name" value="Phosphate transport system protein phou homolog 2, domain 2"/>
    <property type="match status" value="1"/>
</dbReference>
<evidence type="ECO:0000313" key="8">
    <source>
        <dbReference type="EMBL" id="CEJ06237.1"/>
    </source>
</evidence>
<dbReference type="GO" id="GO:0005886">
    <property type="term" value="C:plasma membrane"/>
    <property type="evidence" value="ECO:0007669"/>
    <property type="project" value="UniProtKB-SubCell"/>
</dbReference>
<feature type="transmembrane region" description="Helical" evidence="6">
    <location>
        <begin position="78"/>
        <end position="100"/>
    </location>
</feature>
<dbReference type="InterPro" id="IPR003841">
    <property type="entry name" value="Na/Pi_transpt"/>
</dbReference>
<evidence type="ECO:0000313" key="9">
    <source>
        <dbReference type="Proteomes" id="UP001071230"/>
    </source>
</evidence>
<feature type="transmembrane region" description="Helical" evidence="6">
    <location>
        <begin position="280"/>
        <end position="300"/>
    </location>
</feature>
<dbReference type="PANTHER" id="PTHR10010">
    <property type="entry name" value="SOLUTE CARRIER FAMILY 34 SODIUM PHOSPHATE , MEMBER 2-RELATED"/>
    <property type="match status" value="1"/>
</dbReference>
<evidence type="ECO:0000256" key="4">
    <source>
        <dbReference type="ARBA" id="ARBA00022989"/>
    </source>
</evidence>
<dbReference type="Pfam" id="PF02690">
    <property type="entry name" value="Na_Pi_cotrans"/>
    <property type="match status" value="2"/>
</dbReference>
<feature type="transmembrane region" description="Helical" evidence="6">
    <location>
        <begin position="48"/>
        <end position="72"/>
    </location>
</feature>
<reference evidence="7" key="2">
    <citation type="submission" date="2020-01" db="EMBL/GenBank/DDBJ databases">
        <authorList>
            <person name="Hornung B."/>
        </authorList>
    </citation>
    <scope>NUCLEOTIDE SEQUENCE</scope>
    <source>
        <strain evidence="7">PacBioINE</strain>
    </source>
</reference>
<dbReference type="RefSeq" id="WP_240983463.1">
    <property type="nucleotide sequence ID" value="NZ_CDGJ01000019.1"/>
</dbReference>
<keyword evidence="4 6" id="KW-1133">Transmembrane helix</keyword>
<feature type="transmembrane region" description="Helical" evidence="6">
    <location>
        <begin position="131"/>
        <end position="156"/>
    </location>
</feature>
<evidence type="ECO:0000256" key="2">
    <source>
        <dbReference type="ARBA" id="ARBA00022475"/>
    </source>
</evidence>
<feature type="transmembrane region" description="Helical" evidence="6">
    <location>
        <begin position="168"/>
        <end position="201"/>
    </location>
</feature>
<comment type="subcellular location">
    <subcellularLocation>
        <location evidence="1">Cell membrane</location>
        <topology evidence="1">Multi-pass membrane protein</topology>
    </subcellularLocation>
</comment>
<gene>
    <name evidence="7" type="ORF">DEACI_0312</name>
    <name evidence="8" type="ORF">DEACI_0685</name>
</gene>
<evidence type="ECO:0000256" key="5">
    <source>
        <dbReference type="ARBA" id="ARBA00023136"/>
    </source>
</evidence>
<evidence type="ECO:0000256" key="1">
    <source>
        <dbReference type="ARBA" id="ARBA00004651"/>
    </source>
</evidence>
<evidence type="ECO:0000256" key="6">
    <source>
        <dbReference type="SAM" id="Phobius"/>
    </source>
</evidence>
<keyword evidence="2" id="KW-1003">Cell membrane</keyword>
<feature type="transmembrane region" description="Helical" evidence="6">
    <location>
        <begin position="107"/>
        <end position="125"/>
    </location>
</feature>
<proteinExistence type="predicted"/>
<keyword evidence="9" id="KW-1185">Reference proteome</keyword>
<dbReference type="PANTHER" id="PTHR10010:SF46">
    <property type="entry name" value="SODIUM-DEPENDENT PHOSPHATE TRANSPORT PROTEIN 2B"/>
    <property type="match status" value="1"/>
</dbReference>
<sequence>MTFIGPLLMFLGGLGLFMYGVQTTSDGLQKFAAGRMKKILGFMTKHTYLEVFFGIAATVAFQSSTATTVLVVEFVNAGMMNLAQALGMVLSSAVGTSVALQLLAFKILNIALALIFIGVVLQLTGKRWRHLGQALIGFGVIYVGMANMSAASAPLLGFPQVSNLLVQLAAYPLLAMLVALVLNVLIQGSAAVLAIMMSMAAHHLLPFAAVVPLVLGAHAGGTILTLLSGLTTQKMDAKRVAVANTAYKIVGIIIVFPFLPQFDRLVQWTTTDVQRQVANAYLIFALFMLVVFLPFNGWIAKALVRFLPGRNRGVPSREFAFIDEASLELPAVAIKQSLQEVAGLGERIREKMLDKLPQAFLAGNDEPANHIGRFEIDVDWYYRHITRFLTTVSQKGLADEQTEQIVNAQIIVKEFEYLGDTLMALVQQIHKIHREGIDLKQRDWESIAPLYAKVAANFARLLEALRAWDEDKAGAVIREHPDILRLQRSIQFSALAGLPAPGPETVGAKELEKLRYFLVDAVNLFYNVDEHVVNIAQVIMGIA</sequence>
<organism evidence="7">
    <name type="scientific">Acididesulfobacillus acetoxydans</name>
    <dbReference type="NCBI Taxonomy" id="1561005"/>
    <lineage>
        <taxon>Bacteria</taxon>
        <taxon>Bacillati</taxon>
        <taxon>Bacillota</taxon>
        <taxon>Clostridia</taxon>
        <taxon>Eubacteriales</taxon>
        <taxon>Peptococcaceae</taxon>
        <taxon>Acididesulfobacillus</taxon>
    </lineage>
</organism>
<dbReference type="Proteomes" id="UP000836597">
    <property type="component" value="Chromosome"/>
</dbReference>
<dbReference type="NCBIfam" id="NF037997">
    <property type="entry name" value="Na_Pi_symport"/>
    <property type="match status" value="1"/>
</dbReference>
<dbReference type="EMBL" id="CDGJ01000019">
    <property type="protein sequence ID" value="CEJ06237.1"/>
    <property type="molecule type" value="Genomic_DNA"/>
</dbReference>
<feature type="transmembrane region" description="Helical" evidence="6">
    <location>
        <begin position="240"/>
        <end position="260"/>
    </location>
</feature>
<dbReference type="EMBL" id="LR746496">
    <property type="protein sequence ID" value="CAA7599685.1"/>
    <property type="molecule type" value="Genomic_DNA"/>
</dbReference>
<dbReference type="Proteomes" id="UP001071230">
    <property type="component" value="Unassembled WGS sequence"/>
</dbReference>
<protein>
    <submittedName>
        <fullName evidence="8">Na+/Pi-cotransporter protein</fullName>
    </submittedName>
    <submittedName>
        <fullName evidence="7">Sodium-dependent phosphate transport protein</fullName>
    </submittedName>
</protein>
<feature type="transmembrane region" description="Helical" evidence="6">
    <location>
        <begin position="6"/>
        <end position="28"/>
    </location>
</feature>
<dbReference type="AlphaFoldDB" id="A0A8S0Y1N0"/>
<evidence type="ECO:0000256" key="3">
    <source>
        <dbReference type="ARBA" id="ARBA00022692"/>
    </source>
</evidence>
<accession>A0A8S0Y1N0</accession>
<evidence type="ECO:0000313" key="7">
    <source>
        <dbReference type="EMBL" id="CAA7599685.1"/>
    </source>
</evidence>
<dbReference type="GO" id="GO:0044341">
    <property type="term" value="P:sodium-dependent phosphate transport"/>
    <property type="evidence" value="ECO:0007669"/>
    <property type="project" value="InterPro"/>
</dbReference>
<name>A0A8S0Y1N0_9FIRM</name>
<reference evidence="8" key="1">
    <citation type="submission" date="2014-11" db="EMBL/GenBank/DDBJ databases">
        <authorList>
            <person name="Hornung B.V."/>
        </authorList>
    </citation>
    <scope>NUCLEOTIDE SEQUENCE</scope>
    <source>
        <strain evidence="8">INE</strain>
    </source>
</reference>
<feature type="transmembrane region" description="Helical" evidence="6">
    <location>
        <begin position="207"/>
        <end position="228"/>
    </location>
</feature>
<keyword evidence="3 6" id="KW-0812">Transmembrane</keyword>
<dbReference type="InterPro" id="IPR038078">
    <property type="entry name" value="PhoU-like_sf"/>
</dbReference>